<name>A0AAF0F7U3_9BASI</name>
<feature type="domain" description="Rab-GAP TBC" evidence="2">
    <location>
        <begin position="501"/>
        <end position="695"/>
    </location>
</feature>
<dbReference type="Gene3D" id="1.10.472.80">
    <property type="entry name" value="Ypt/Rab-GAP domain of gyp1p, domain 3"/>
    <property type="match status" value="1"/>
</dbReference>
<dbReference type="GO" id="GO:0031267">
    <property type="term" value="F:small GTPase binding"/>
    <property type="evidence" value="ECO:0007669"/>
    <property type="project" value="TreeGrafter"/>
</dbReference>
<feature type="compositionally biased region" description="Basic and acidic residues" evidence="1">
    <location>
        <begin position="424"/>
        <end position="437"/>
    </location>
</feature>
<protein>
    <recommendedName>
        <fullName evidence="2">Rab-GAP TBC domain-containing protein</fullName>
    </recommendedName>
</protein>
<feature type="region of interest" description="Disordered" evidence="1">
    <location>
        <begin position="780"/>
        <end position="811"/>
    </location>
</feature>
<dbReference type="Gene3D" id="1.10.8.270">
    <property type="entry name" value="putative rabgap domain of human tbc1 domain family member 14 like domains"/>
    <property type="match status" value="1"/>
</dbReference>
<dbReference type="PANTHER" id="PTHR47219">
    <property type="entry name" value="RAB GTPASE-ACTIVATING PROTEIN 1-LIKE"/>
    <property type="match status" value="1"/>
</dbReference>
<dbReference type="SUPFAM" id="SSF47923">
    <property type="entry name" value="Ypt/Rab-GAP domain of gyp1p"/>
    <property type="match status" value="2"/>
</dbReference>
<proteinExistence type="predicted"/>
<dbReference type="InterPro" id="IPR035969">
    <property type="entry name" value="Rab-GAP_TBC_sf"/>
</dbReference>
<dbReference type="EMBL" id="CP118380">
    <property type="protein sequence ID" value="WFD44826.1"/>
    <property type="molecule type" value="Genomic_DNA"/>
</dbReference>
<dbReference type="PANTHER" id="PTHR47219:SF9">
    <property type="entry name" value="GTPASE ACTIVATING PROTEIN AND CENTROSOME-ASSOCIATED, ISOFORM B"/>
    <property type="match status" value="1"/>
</dbReference>
<dbReference type="InterPro" id="IPR000195">
    <property type="entry name" value="Rab-GAP-TBC_dom"/>
</dbReference>
<gene>
    <name evidence="3" type="ORF">MPSI1_003497</name>
</gene>
<feature type="compositionally biased region" description="Polar residues" evidence="1">
    <location>
        <begin position="438"/>
        <end position="450"/>
    </location>
</feature>
<dbReference type="Proteomes" id="UP001214628">
    <property type="component" value="Chromosome 6"/>
</dbReference>
<accession>A0AAF0F7U3</accession>
<reference evidence="3" key="1">
    <citation type="submission" date="2023-02" db="EMBL/GenBank/DDBJ databases">
        <title>Mating type loci evolution in Malassezia.</title>
        <authorList>
            <person name="Coelho M.A."/>
        </authorList>
    </citation>
    <scope>NUCLEOTIDE SEQUENCE</scope>
    <source>
        <strain evidence="3">CBS 14136</strain>
    </source>
</reference>
<evidence type="ECO:0000256" key="1">
    <source>
        <dbReference type="SAM" id="MobiDB-lite"/>
    </source>
</evidence>
<dbReference type="InterPro" id="IPR050302">
    <property type="entry name" value="Rab_GAP_TBC_domain"/>
</dbReference>
<feature type="region of interest" description="Disordered" evidence="1">
    <location>
        <begin position="343"/>
        <end position="456"/>
    </location>
</feature>
<keyword evidence="4" id="KW-1185">Reference proteome</keyword>
<dbReference type="AlphaFoldDB" id="A0AAF0F7U3"/>
<evidence type="ECO:0000313" key="4">
    <source>
        <dbReference type="Proteomes" id="UP001214628"/>
    </source>
</evidence>
<feature type="compositionally biased region" description="Polar residues" evidence="1">
    <location>
        <begin position="356"/>
        <end position="384"/>
    </location>
</feature>
<sequence length="811" mass="90689">MSTAPGLENQQEYYWAYKQGAFGFLPVDNVTPIEDLAVPGIRNESLDGQVTVEPLQSLQIPIGSHLTRSLNQRGPRIFGHPASPEFAEMRSPMMPVALSRSESHNAPSNAFMNAPNVYPFSQDIPRSPVESEAPWMPLSPPTNSYFTSHQAPQTPTQLDHTAQRSELGPAIQLEDDSPAQALTENQASPVRSTPTKSQYRPCSVRASVLLRQTDLESNDDQVWTESVKQRDPTMSIYDAYFRPSMYWGDEPFELTDAYRDADRSGDAQSLSGSGVSFDVSVEDNTFQSATREVENILPPVESDAPNRLLMGDASFGMNTSPSHAQSLTASQSLSEVPIASLEAMNVSHTPEKRPSLVNTPRDSIDSNNISLESSVQPPSRSSELYTRLRNGTDLPWSSNASRPAPTPLTSPSKSRLRWSPQRRGQLDSRLSDDRPVSRDSNAGSRSSGSLFGSPLSKRSVDIQDRTMLTEAQLFQRWTKLLTDRNGGAKTVKKARQLVELGVPHALRGRVWLLFAERHMHPKPAVFQEMCNKAQTVMMSPDHAAVTRLIDLDLNQCFPLQKPFSGVDGSSREDLKQILHAYALFNPEVGYKEGMCLIVGLLLTHVRAEDAFWLFDAIVKHYGMQKCYMGNMEQLHIDNAVLDELLRITDESVHQRLQDLRIEPMMFWPGWILPLYVRTLPWPTLLRFWDMFLCEGYTYVLRTAIAIIRLSRNTLLNSRKCPGRDETLRQLVFIASPPLLPDVVLQNAKDVPVSDNDLLKMQRNAAKLVLRGEPISPPIEAHGSLRPSGLKGRPISRGTSQMLSERRRVIDS</sequence>
<dbReference type="GO" id="GO:0005096">
    <property type="term" value="F:GTPase activator activity"/>
    <property type="evidence" value="ECO:0007669"/>
    <property type="project" value="TreeGrafter"/>
</dbReference>
<dbReference type="Gene3D" id="1.10.10.750">
    <property type="entry name" value="Ypt/Rab-GAP domain of gyp1p, domain 1"/>
    <property type="match status" value="1"/>
</dbReference>
<feature type="region of interest" description="Disordered" evidence="1">
    <location>
        <begin position="311"/>
        <end position="331"/>
    </location>
</feature>
<organism evidence="3 4">
    <name type="scientific">Malassezia psittaci</name>
    <dbReference type="NCBI Taxonomy" id="1821823"/>
    <lineage>
        <taxon>Eukaryota</taxon>
        <taxon>Fungi</taxon>
        <taxon>Dikarya</taxon>
        <taxon>Basidiomycota</taxon>
        <taxon>Ustilaginomycotina</taxon>
        <taxon>Malasseziomycetes</taxon>
        <taxon>Malasseziales</taxon>
        <taxon>Malasseziaceae</taxon>
        <taxon>Malassezia</taxon>
    </lineage>
</organism>
<dbReference type="Pfam" id="PF00566">
    <property type="entry name" value="RabGAP-TBC"/>
    <property type="match status" value="1"/>
</dbReference>
<feature type="compositionally biased region" description="Polar residues" evidence="1">
    <location>
        <begin position="316"/>
        <end position="331"/>
    </location>
</feature>
<feature type="compositionally biased region" description="Polar residues" evidence="1">
    <location>
        <begin position="395"/>
        <end position="413"/>
    </location>
</feature>
<evidence type="ECO:0000313" key="3">
    <source>
        <dbReference type="EMBL" id="WFD44826.1"/>
    </source>
</evidence>
<dbReference type="SMART" id="SM00164">
    <property type="entry name" value="TBC"/>
    <property type="match status" value="1"/>
</dbReference>
<evidence type="ECO:0000259" key="2">
    <source>
        <dbReference type="PROSITE" id="PS50086"/>
    </source>
</evidence>
<dbReference type="PROSITE" id="PS50086">
    <property type="entry name" value="TBC_RABGAP"/>
    <property type="match status" value="1"/>
</dbReference>